<dbReference type="InterPro" id="IPR036322">
    <property type="entry name" value="WD40_repeat_dom_sf"/>
</dbReference>
<dbReference type="InterPro" id="IPR019775">
    <property type="entry name" value="WD40_repeat_CS"/>
</dbReference>
<evidence type="ECO:0000313" key="5">
    <source>
        <dbReference type="EMBL" id="CAB3407134.1"/>
    </source>
</evidence>
<feature type="repeat" description="WD" evidence="3">
    <location>
        <begin position="333"/>
        <end position="374"/>
    </location>
</feature>
<dbReference type="Pfam" id="PF08799">
    <property type="entry name" value="PRP4"/>
    <property type="match status" value="1"/>
</dbReference>
<organism evidence="5 6">
    <name type="scientific">Caenorhabditis bovis</name>
    <dbReference type="NCBI Taxonomy" id="2654633"/>
    <lineage>
        <taxon>Eukaryota</taxon>
        <taxon>Metazoa</taxon>
        <taxon>Ecdysozoa</taxon>
        <taxon>Nematoda</taxon>
        <taxon>Chromadorea</taxon>
        <taxon>Rhabditida</taxon>
        <taxon>Rhabditina</taxon>
        <taxon>Rhabditomorpha</taxon>
        <taxon>Rhabditoidea</taxon>
        <taxon>Rhabditidae</taxon>
        <taxon>Peloderinae</taxon>
        <taxon>Caenorhabditis</taxon>
    </lineage>
</organism>
<evidence type="ECO:0000259" key="4">
    <source>
        <dbReference type="SMART" id="SM00500"/>
    </source>
</evidence>
<dbReference type="Gene3D" id="2.130.10.10">
    <property type="entry name" value="YVTN repeat-like/Quinoprotein amine dehydrogenase"/>
    <property type="match status" value="3"/>
</dbReference>
<dbReference type="InterPro" id="IPR020472">
    <property type="entry name" value="WD40_PAC1"/>
</dbReference>
<dbReference type="GO" id="GO:0000398">
    <property type="term" value="P:mRNA splicing, via spliceosome"/>
    <property type="evidence" value="ECO:0007669"/>
    <property type="project" value="TreeGrafter"/>
</dbReference>
<dbReference type="PROSITE" id="PS50082">
    <property type="entry name" value="WD_REPEATS_2"/>
    <property type="match status" value="6"/>
</dbReference>
<comment type="caution">
    <text evidence="5">The sequence shown here is derived from an EMBL/GenBank/DDBJ whole genome shotgun (WGS) entry which is preliminary data.</text>
</comment>
<name>A0A8S1F0G0_9PELO</name>
<feature type="repeat" description="WD" evidence="3">
    <location>
        <begin position="291"/>
        <end position="332"/>
    </location>
</feature>
<feature type="repeat" description="WD" evidence="3">
    <location>
        <begin position="417"/>
        <end position="458"/>
    </location>
</feature>
<dbReference type="AlphaFoldDB" id="A0A8S1F0G0"/>
<dbReference type="Pfam" id="PF00400">
    <property type="entry name" value="WD40"/>
    <property type="match status" value="7"/>
</dbReference>
<keyword evidence="2" id="KW-0677">Repeat</keyword>
<dbReference type="PANTHER" id="PTHR19846">
    <property type="entry name" value="WD40 REPEAT PROTEIN"/>
    <property type="match status" value="1"/>
</dbReference>
<dbReference type="FunFam" id="2.130.10.10:FF:001211">
    <property type="entry name" value="CBN-PRP-4 protein"/>
    <property type="match status" value="1"/>
</dbReference>
<dbReference type="Gene3D" id="4.10.280.110">
    <property type="entry name" value="Pre-mRNA processing factor 4 domain"/>
    <property type="match status" value="1"/>
</dbReference>
<dbReference type="InterPro" id="IPR036285">
    <property type="entry name" value="PRP4-like_sf"/>
</dbReference>
<dbReference type="SMART" id="SM00320">
    <property type="entry name" value="WD40"/>
    <property type="match status" value="7"/>
</dbReference>
<dbReference type="OrthoDB" id="540662at2759"/>
<dbReference type="PROSITE" id="PS50294">
    <property type="entry name" value="WD_REPEATS_REGION"/>
    <property type="match status" value="4"/>
</dbReference>
<feature type="repeat" description="WD" evidence="3">
    <location>
        <begin position="375"/>
        <end position="416"/>
    </location>
</feature>
<accession>A0A8S1F0G0</accession>
<dbReference type="Proteomes" id="UP000494206">
    <property type="component" value="Unassembled WGS sequence"/>
</dbReference>
<dbReference type="EMBL" id="CADEPM010000006">
    <property type="protein sequence ID" value="CAB3407134.1"/>
    <property type="molecule type" value="Genomic_DNA"/>
</dbReference>
<feature type="domain" description="Pre-mRNA processing factor 4 (PRP4)-like" evidence="4">
    <location>
        <begin position="75"/>
        <end position="127"/>
    </location>
</feature>
<keyword evidence="1 3" id="KW-0853">WD repeat</keyword>
<dbReference type="GO" id="GO:0030621">
    <property type="term" value="F:U4 snRNA binding"/>
    <property type="evidence" value="ECO:0007669"/>
    <property type="project" value="TreeGrafter"/>
</dbReference>
<dbReference type="GO" id="GO:0046540">
    <property type="term" value="C:U4/U6 x U5 tri-snRNP complex"/>
    <property type="evidence" value="ECO:0007669"/>
    <property type="project" value="TreeGrafter"/>
</dbReference>
<proteinExistence type="predicted"/>
<dbReference type="FunFam" id="2.130.10.10:FF:000443">
    <property type="entry name" value="U4/U6 small nuclear ribonucleoprotein Prp4"/>
    <property type="match status" value="1"/>
</dbReference>
<sequence>MVEETTFAVPKPPKFFGSLANAETVKNITAEPARSSGPSVPLERMEVDPIDSKTDSEMLAEFERRKRARTLTLPTDDVQVKLKLRALNQPICLFGEDILDRRERLRALLSTMTEDQIAAVLHTDEVNAEKNDEESVTWYHRGPPELRAARVLIADFSLKRAKLRLEKARIEAQRPSHEKALARQEVHKWVQQINLHASQVADSRPVAFAEFSPDSNHIVTAGWSGSVAVWNRETCAQEVKYTGHIQQAGCARFHPGAYSSVSESSLNIVSGGHDGTVLLWSLDKEHPIGEIEKHGHRVSKLAFHPNGLHLATTCFDSTWRIYDLQTKKELLFQEGHAKAVADVAFQGDGSVALTGGHDCYGRVWDLRTGRCIMFLDGHTREIHCVEWMPNGYEMLTGSSDNSVKVWDLRNRKCVYTMPAHSSVVTRIRASNEGQYMVSASFDCTIKIWSTTGWQPLRQLQGHDTRILSVDISPDGQWMCSSAFDRTFKLWTQSDY</sequence>
<evidence type="ECO:0000256" key="3">
    <source>
        <dbReference type="PROSITE-ProRule" id="PRU00221"/>
    </source>
</evidence>
<dbReference type="PANTHER" id="PTHR19846:SF0">
    <property type="entry name" value="PRE-MRNA PROCESSING FACTOR 4"/>
    <property type="match status" value="1"/>
</dbReference>
<dbReference type="SMART" id="SM00500">
    <property type="entry name" value="SFM"/>
    <property type="match status" value="1"/>
</dbReference>
<reference evidence="5 6" key="1">
    <citation type="submission" date="2020-04" db="EMBL/GenBank/DDBJ databases">
        <authorList>
            <person name="Laetsch R D."/>
            <person name="Stevens L."/>
            <person name="Kumar S."/>
            <person name="Blaxter L. M."/>
        </authorList>
    </citation>
    <scope>NUCLEOTIDE SEQUENCE [LARGE SCALE GENOMIC DNA]</scope>
</reference>
<keyword evidence="6" id="KW-1185">Reference proteome</keyword>
<feature type="repeat" description="WD" evidence="3">
    <location>
        <begin position="459"/>
        <end position="495"/>
    </location>
</feature>
<dbReference type="PRINTS" id="PR00320">
    <property type="entry name" value="GPROTEINBRPT"/>
</dbReference>
<dbReference type="CDD" id="cd00200">
    <property type="entry name" value="WD40"/>
    <property type="match status" value="1"/>
</dbReference>
<feature type="repeat" description="WD" evidence="3">
    <location>
        <begin position="199"/>
        <end position="231"/>
    </location>
</feature>
<gene>
    <name evidence="5" type="ORF">CBOVIS_LOCUS9108</name>
</gene>
<dbReference type="GO" id="GO:0017070">
    <property type="term" value="F:U6 snRNA binding"/>
    <property type="evidence" value="ECO:0007669"/>
    <property type="project" value="TreeGrafter"/>
</dbReference>
<dbReference type="InterPro" id="IPR001680">
    <property type="entry name" value="WD40_rpt"/>
</dbReference>
<protein>
    <recommendedName>
        <fullName evidence="4">Pre-mRNA processing factor 4 (PRP4)-like domain-containing protein</fullName>
    </recommendedName>
</protein>
<dbReference type="SUPFAM" id="SSF50978">
    <property type="entry name" value="WD40 repeat-like"/>
    <property type="match status" value="1"/>
</dbReference>
<dbReference type="PROSITE" id="PS00678">
    <property type="entry name" value="WD_REPEATS_1"/>
    <property type="match status" value="1"/>
</dbReference>
<evidence type="ECO:0000256" key="2">
    <source>
        <dbReference type="ARBA" id="ARBA00022737"/>
    </source>
</evidence>
<dbReference type="SUPFAM" id="SSF158230">
    <property type="entry name" value="PRP4-like"/>
    <property type="match status" value="1"/>
</dbReference>
<dbReference type="InterPro" id="IPR014906">
    <property type="entry name" value="PRP4-like"/>
</dbReference>
<evidence type="ECO:0000313" key="6">
    <source>
        <dbReference type="Proteomes" id="UP000494206"/>
    </source>
</evidence>
<dbReference type="InterPro" id="IPR015943">
    <property type="entry name" value="WD40/YVTN_repeat-like_dom_sf"/>
</dbReference>
<evidence type="ECO:0000256" key="1">
    <source>
        <dbReference type="ARBA" id="ARBA00022574"/>
    </source>
</evidence>